<protein>
    <recommendedName>
        <fullName evidence="5">Protein BIC1</fullName>
    </recommendedName>
</protein>
<dbReference type="PANTHER" id="PTHR34207:SF17">
    <property type="entry name" value="PROTEIN BIC2"/>
    <property type="match status" value="1"/>
</dbReference>
<dbReference type="EMBL" id="JBBPBK010000008">
    <property type="protein sequence ID" value="KAK9279317.1"/>
    <property type="molecule type" value="Genomic_DNA"/>
</dbReference>
<keyword evidence="4" id="KW-1185">Reference proteome</keyword>
<evidence type="ECO:0000313" key="3">
    <source>
        <dbReference type="EMBL" id="KAK9279326.1"/>
    </source>
</evidence>
<dbReference type="Proteomes" id="UP001415857">
    <property type="component" value="Unassembled WGS sequence"/>
</dbReference>
<feature type="compositionally biased region" description="Low complexity" evidence="1">
    <location>
        <begin position="11"/>
        <end position="24"/>
    </location>
</feature>
<reference evidence="3" key="2">
    <citation type="submission" date="2024-04" db="EMBL/GenBank/DDBJ databases">
        <authorList>
            <person name="Xu W."/>
            <person name="Ren C."/>
        </authorList>
    </citation>
    <scope>NUCLEOTIDE SEQUENCE</scope>
    <source>
        <strain evidence="3">Hangzhou</strain>
        <tissue evidence="3">Leaves</tissue>
    </source>
</reference>
<dbReference type="EMBL" id="JBBPBK010000008">
    <property type="protein sequence ID" value="KAK9279326.1"/>
    <property type="molecule type" value="Genomic_DNA"/>
</dbReference>
<comment type="caution">
    <text evidence="3">The sequence shown here is derived from an EMBL/GenBank/DDBJ whole genome shotgun (WGS) entry which is preliminary data.</text>
</comment>
<feature type="region of interest" description="Disordered" evidence="1">
    <location>
        <begin position="1"/>
        <end position="30"/>
    </location>
</feature>
<name>A0AAP0WWL7_LIQFO</name>
<evidence type="ECO:0000313" key="2">
    <source>
        <dbReference type="EMBL" id="KAK9279317.1"/>
    </source>
</evidence>
<reference evidence="3 4" key="1">
    <citation type="journal article" date="2024" name="Plant J.">
        <title>Genome sequences and population genomics reveal climatic adaptation and genomic divergence between two closely related sweetgum species.</title>
        <authorList>
            <person name="Xu W.Q."/>
            <person name="Ren C.Q."/>
            <person name="Zhang X.Y."/>
            <person name="Comes H.P."/>
            <person name="Liu X.H."/>
            <person name="Li Y.G."/>
            <person name="Kettle C.J."/>
            <person name="Jalonen R."/>
            <person name="Gaisberger H."/>
            <person name="Ma Y.Z."/>
            <person name="Qiu Y.X."/>
        </authorList>
    </citation>
    <scope>NUCLEOTIDE SEQUENCE [LARGE SCALE GENOMIC DNA]</scope>
    <source>
        <strain evidence="3">Hangzhou</strain>
    </source>
</reference>
<feature type="compositionally biased region" description="Basic and acidic residues" evidence="1">
    <location>
        <begin position="1"/>
        <end position="10"/>
    </location>
</feature>
<dbReference type="GO" id="GO:0009785">
    <property type="term" value="P:blue light signaling pathway"/>
    <property type="evidence" value="ECO:0007669"/>
    <property type="project" value="InterPro"/>
</dbReference>
<gene>
    <name evidence="2" type="ORF">L1049_012996</name>
    <name evidence="3" type="ORF">L1049_013005</name>
</gene>
<dbReference type="AlphaFoldDB" id="A0AAP0WWL7"/>
<proteinExistence type="predicted"/>
<organism evidence="3 4">
    <name type="scientific">Liquidambar formosana</name>
    <name type="common">Formosan gum</name>
    <dbReference type="NCBI Taxonomy" id="63359"/>
    <lineage>
        <taxon>Eukaryota</taxon>
        <taxon>Viridiplantae</taxon>
        <taxon>Streptophyta</taxon>
        <taxon>Embryophyta</taxon>
        <taxon>Tracheophyta</taxon>
        <taxon>Spermatophyta</taxon>
        <taxon>Magnoliopsida</taxon>
        <taxon>eudicotyledons</taxon>
        <taxon>Gunneridae</taxon>
        <taxon>Pentapetalae</taxon>
        <taxon>Saxifragales</taxon>
        <taxon>Altingiaceae</taxon>
        <taxon>Liquidambar</taxon>
    </lineage>
</organism>
<evidence type="ECO:0008006" key="5">
    <source>
        <dbReference type="Google" id="ProtNLM"/>
    </source>
</evidence>
<accession>A0AAP0WWL7</accession>
<dbReference type="PANTHER" id="PTHR34207">
    <property type="entry name" value="PROTEIN BIC1"/>
    <property type="match status" value="1"/>
</dbReference>
<evidence type="ECO:0000313" key="4">
    <source>
        <dbReference type="Proteomes" id="UP001415857"/>
    </source>
</evidence>
<evidence type="ECO:0000256" key="1">
    <source>
        <dbReference type="SAM" id="MobiDB-lite"/>
    </source>
</evidence>
<dbReference type="CDD" id="cd22645">
    <property type="entry name" value="BIC1_CID"/>
    <property type="match status" value="1"/>
</dbReference>
<sequence>MKDTHLRLMPEEQPNTTTPTTTHQNPRKSSHRCRVSLLSTEPNKTFTQQDINSGELLQTKSPRLHPRSEADGIMINGSAPAPTEMMIGVNKAEALVEGSGRERLKRHRSEVAGRVLIPDNWSQEELLTDWIDYSSFDALLVPSGIASAREALAAEGRGASAGGLRIESRC</sequence>
<dbReference type="InterPro" id="IPR040374">
    <property type="entry name" value="BIC"/>
</dbReference>